<dbReference type="Proteomes" id="UP000030764">
    <property type="component" value="Unassembled WGS sequence"/>
</dbReference>
<name>A0A085NJ67_9BILA</name>
<dbReference type="EMBL" id="KL367495">
    <property type="protein sequence ID" value="KFD69513.1"/>
    <property type="molecule type" value="Genomic_DNA"/>
</dbReference>
<reference evidence="2 3" key="1">
    <citation type="journal article" date="2014" name="Nat. Genet.">
        <title>Genome and transcriptome of the porcine whipworm Trichuris suis.</title>
        <authorList>
            <person name="Jex A.R."/>
            <person name="Nejsum P."/>
            <person name="Schwarz E.M."/>
            <person name="Hu L."/>
            <person name="Young N.D."/>
            <person name="Hall R.S."/>
            <person name="Korhonen P.K."/>
            <person name="Liao S."/>
            <person name="Thamsborg S."/>
            <person name="Xia J."/>
            <person name="Xu P."/>
            <person name="Wang S."/>
            <person name="Scheerlinck J.P."/>
            <person name="Hofmann A."/>
            <person name="Sternberg P.W."/>
            <person name="Wang J."/>
            <person name="Gasser R.B."/>
        </authorList>
    </citation>
    <scope>NUCLEOTIDE SEQUENCE [LARGE SCALE GENOMIC DNA]</scope>
    <source>
        <strain evidence="2">DCEP-RM93F</strain>
        <strain evidence="1">DCEP-RM93M</strain>
    </source>
</reference>
<evidence type="ECO:0000313" key="2">
    <source>
        <dbReference type="EMBL" id="KFD69513.1"/>
    </source>
</evidence>
<evidence type="ECO:0000313" key="1">
    <source>
        <dbReference type="EMBL" id="KFD50325.1"/>
    </source>
</evidence>
<organism evidence="2">
    <name type="scientific">Trichuris suis</name>
    <name type="common">pig whipworm</name>
    <dbReference type="NCBI Taxonomy" id="68888"/>
    <lineage>
        <taxon>Eukaryota</taxon>
        <taxon>Metazoa</taxon>
        <taxon>Ecdysozoa</taxon>
        <taxon>Nematoda</taxon>
        <taxon>Enoplea</taxon>
        <taxon>Dorylaimia</taxon>
        <taxon>Trichinellida</taxon>
        <taxon>Trichuridae</taxon>
        <taxon>Trichuris</taxon>
    </lineage>
</organism>
<dbReference type="AlphaFoldDB" id="A0A085NJ67"/>
<proteinExistence type="predicted"/>
<dbReference type="EMBL" id="KL363255">
    <property type="protein sequence ID" value="KFD50325.1"/>
    <property type="molecule type" value="Genomic_DNA"/>
</dbReference>
<gene>
    <name evidence="1" type="ORF">M513_08825</name>
    <name evidence="2" type="ORF">M514_08825</name>
</gene>
<accession>A0A085NJ67</accession>
<dbReference type="Proteomes" id="UP000030758">
    <property type="component" value="Unassembled WGS sequence"/>
</dbReference>
<evidence type="ECO:0000313" key="3">
    <source>
        <dbReference type="Proteomes" id="UP000030764"/>
    </source>
</evidence>
<sequence length="64" mass="7486">MLVATAFGNIFRFSDDFKPLGTQNIWTALTRITKPKNDYRERELALEPEDVPSHLNLLRSRPKR</sequence>
<keyword evidence="3" id="KW-1185">Reference proteome</keyword>
<protein>
    <submittedName>
        <fullName evidence="2">Uncharacterized protein</fullName>
    </submittedName>
</protein>